<dbReference type="InterPro" id="IPR007081">
    <property type="entry name" value="RNA_pol_Rpb1_5"/>
</dbReference>
<dbReference type="Gene3D" id="1.10.274.100">
    <property type="entry name" value="RNA polymerase Rpb1, domain 3"/>
    <property type="match status" value="1"/>
</dbReference>
<comment type="catalytic activity">
    <reaction evidence="6 7">
        <text>RNA(n) + a ribonucleoside 5'-triphosphate = RNA(n+1) + diphosphate</text>
        <dbReference type="Rhea" id="RHEA:21248"/>
        <dbReference type="Rhea" id="RHEA-COMP:14527"/>
        <dbReference type="Rhea" id="RHEA-COMP:17342"/>
        <dbReference type="ChEBI" id="CHEBI:33019"/>
        <dbReference type="ChEBI" id="CHEBI:61557"/>
        <dbReference type="ChEBI" id="CHEBI:140395"/>
        <dbReference type="EC" id="2.7.7.6"/>
    </reaction>
</comment>
<gene>
    <name evidence="10" type="ORF">VCUG_01291</name>
</gene>
<dbReference type="Pfam" id="PF04998">
    <property type="entry name" value="RNA_pol_Rpb1_5"/>
    <property type="match status" value="1"/>
</dbReference>
<keyword evidence="11" id="KW-1185">Reference proteome</keyword>
<dbReference type="Gene3D" id="1.10.150.390">
    <property type="match status" value="1"/>
</dbReference>
<comment type="similarity">
    <text evidence="1 7">Belongs to the RNA polymerase beta' chain family.</text>
</comment>
<evidence type="ECO:0000256" key="6">
    <source>
        <dbReference type="ARBA" id="ARBA00048552"/>
    </source>
</evidence>
<evidence type="ECO:0000256" key="5">
    <source>
        <dbReference type="ARBA" id="ARBA00023163"/>
    </source>
</evidence>
<feature type="compositionally biased region" description="Polar residues" evidence="8">
    <location>
        <begin position="773"/>
        <end position="785"/>
    </location>
</feature>
<dbReference type="EMBL" id="GL877422">
    <property type="protein sequence ID" value="ELA47191.1"/>
    <property type="molecule type" value="Genomic_DNA"/>
</dbReference>
<dbReference type="InterPro" id="IPR045867">
    <property type="entry name" value="DNA-dir_RpoC_beta_prime"/>
</dbReference>
<evidence type="ECO:0000259" key="9">
    <source>
        <dbReference type="SMART" id="SM00663"/>
    </source>
</evidence>
<dbReference type="InterPro" id="IPR044893">
    <property type="entry name" value="RNA_pol_Rpb1_clamp_domain"/>
</dbReference>
<feature type="compositionally biased region" description="Basic and acidic residues" evidence="8">
    <location>
        <begin position="786"/>
        <end position="797"/>
    </location>
</feature>
<dbReference type="PANTHER" id="PTHR19376">
    <property type="entry name" value="DNA-DIRECTED RNA POLYMERASE"/>
    <property type="match status" value="1"/>
</dbReference>
<dbReference type="AlphaFoldDB" id="L2GU42"/>
<accession>L2GU42</accession>
<dbReference type="Gene3D" id="3.30.1490.180">
    <property type="entry name" value="RNA polymerase ii"/>
    <property type="match status" value="1"/>
</dbReference>
<dbReference type="InterPro" id="IPR000722">
    <property type="entry name" value="RNA_pol_asu"/>
</dbReference>
<dbReference type="Gene3D" id="6.10.250.2940">
    <property type="match status" value="1"/>
</dbReference>
<sequence>MKKIVNELEGLPTKIDSVKFGILTEQRARELSVLKVSKREIYDINTEKPMVNGVLDPKLGLSSPGELCETCNKTLQECTGHFGHIELTLPVFHPGYQKMLVKILQTVCKKCSRILLPEKKIFLYRISGKNIFNDEILFNEAKKNQTCFYCGYTNGVVKRGIGTKIIYSGYDLNPLVVKSLLSQIEDYDLLNFNKRGCNELEQNIFGEGTAVYPSGDASVRPHLNKNFSLFTDIVVSTVLVPPACSRPSVKTEEFGSNEDDLTIKLSEMVQLSSTIVNSLTTSSLILLLNDWELLNNTFSSYISGNTLRSLLTRLKGKHGRFRNNLSGKRSDYTARTVISPDPLLSIEQVGIPLQIAKVLTVPEKVTEFNIESLRRHVLNGPKKYPGANFVINKENKRISTLYNKKIFLGDVVERHLVDNDRVLFNRQPSLHRLSILSHFVKVVPNKTFCFNVSVCAPYNADFDGDEMNVHVPQTLFARAECNLMRIKENLRSPKDNQLIIMPNQDFITSMYLIGREYFDEVSFYTYLFEVCHASQDYEIAKSVRPSMLRPTRIYTGQQLLSAIFRKHKLFESLMTKRMLKQCLSQMSSSEIVIAENCIARVSARFIGERGFSIGVDDLEYRNQGNKAVRIKSLIGECVREIDPDNIAELSSVRDKMSKTIKLLPDNSALIMAESGSKGSKINITQMMAMVGQQVINGQRVPLSYSGRSLPHYRDGETYITEMSTTTEGAAGCCSGPGAMHNNEMGRTVMTGGGCNENGENSPGNRGIAFGTMNDTSSRTGSANNTHEIDPGTDAQREKDLQHCEEKMLFRGFIKNSFFTGLNAFEFFFHAISGREGLVDTAVKTAETGYMQRRLIKALEDLKLCFDGSVRGTDCIIQFPNPENSYFRKGFQPGDALGAIAAQSIGEPGTQMTLKTFHFAGVGSMNITLGVPRLKEIINASACSTPVIRITGVHKGLNDMRQINDAVQPLRIENVVEAIEINISESIYADFRTKTKYLSLNETIRERLEKRYKSEAFIHNGCVRMYLDVNQDSIYTLNDMKQQVGKIFLRGVATVTGTVFNNVETENVNGKEDERHVDGVAGTKDGNVRHKRARKDSSPVCADDAGPEFELLAEGTGLQEILGMPNVKSALTNNIIEIESVLGIEAAQRSIVNEIVFTLKSHGIEINVEHITLLADLMCFKGKVNGITRFGIKNFKSSPLMLASFEQTGEHLFDAAANNKCNEIAGVSDSIIVGGIIPVGTGGVSIYHDDRNQN</sequence>
<evidence type="ECO:0000256" key="4">
    <source>
        <dbReference type="ARBA" id="ARBA00022695"/>
    </source>
</evidence>
<dbReference type="Gene3D" id="1.10.132.30">
    <property type="match status" value="1"/>
</dbReference>
<dbReference type="RefSeq" id="XP_008074309.1">
    <property type="nucleotide sequence ID" value="XM_008076118.1"/>
</dbReference>
<feature type="region of interest" description="Disordered" evidence="8">
    <location>
        <begin position="773"/>
        <end position="797"/>
    </location>
</feature>
<protein>
    <recommendedName>
        <fullName evidence="7">DNA-directed RNA polymerase subunit</fullName>
        <ecNumber evidence="7">2.7.7.6</ecNumber>
    </recommendedName>
</protein>
<keyword evidence="3 7" id="KW-0808">Transferase</keyword>
<dbReference type="Gene3D" id="2.40.40.20">
    <property type="match status" value="1"/>
</dbReference>
<dbReference type="InterPro" id="IPR007080">
    <property type="entry name" value="RNA_pol_Rpb1_1"/>
</dbReference>
<reference evidence="11" key="1">
    <citation type="submission" date="2011-03" db="EMBL/GenBank/DDBJ databases">
        <title>The genome sequence of Vavraia culicis strain floridensis.</title>
        <authorList>
            <consortium name="The Broad Institute Genome Sequencing Platform"/>
            <person name="Cuomo C."/>
            <person name="Becnel J."/>
            <person name="Sanscrainte N."/>
            <person name="Young S.K."/>
            <person name="Zeng Q."/>
            <person name="Gargeya S."/>
            <person name="Fitzgerald M."/>
            <person name="Haas B."/>
            <person name="Abouelleil A."/>
            <person name="Alvarado L."/>
            <person name="Arachchi H.M."/>
            <person name="Berlin A."/>
            <person name="Chapman S.B."/>
            <person name="Gearin G."/>
            <person name="Goldberg J."/>
            <person name="Griggs A."/>
            <person name="Gujja S."/>
            <person name="Hansen M."/>
            <person name="Heiman D."/>
            <person name="Howarth C."/>
            <person name="Larimer J."/>
            <person name="Lui A."/>
            <person name="MacDonald P.J.P."/>
            <person name="McCowen C."/>
            <person name="Montmayeur A."/>
            <person name="Murphy C."/>
            <person name="Neiman D."/>
            <person name="Pearson M."/>
            <person name="Priest M."/>
            <person name="Roberts A."/>
            <person name="Saif S."/>
            <person name="Shea T."/>
            <person name="Sisk P."/>
            <person name="Stolte C."/>
            <person name="Sykes S."/>
            <person name="Wortman J."/>
            <person name="Nusbaum C."/>
            <person name="Birren B."/>
        </authorList>
    </citation>
    <scope>NUCLEOTIDE SEQUENCE [LARGE SCALE GENOMIC DNA]</scope>
    <source>
        <strain evidence="11">floridensis</strain>
    </source>
</reference>
<evidence type="ECO:0000256" key="8">
    <source>
        <dbReference type="SAM" id="MobiDB-lite"/>
    </source>
</evidence>
<evidence type="ECO:0000313" key="10">
    <source>
        <dbReference type="EMBL" id="ELA47191.1"/>
    </source>
</evidence>
<dbReference type="GO" id="GO:0003677">
    <property type="term" value="F:DNA binding"/>
    <property type="evidence" value="ECO:0007669"/>
    <property type="project" value="InterPro"/>
</dbReference>
<organism evidence="10 11">
    <name type="scientific">Vavraia culicis (isolate floridensis)</name>
    <name type="common">Microsporidian parasite</name>
    <dbReference type="NCBI Taxonomy" id="948595"/>
    <lineage>
        <taxon>Eukaryota</taxon>
        <taxon>Fungi</taxon>
        <taxon>Fungi incertae sedis</taxon>
        <taxon>Microsporidia</taxon>
        <taxon>Pleistophoridae</taxon>
        <taxon>Vavraia</taxon>
    </lineage>
</organism>
<evidence type="ECO:0000313" key="11">
    <source>
        <dbReference type="Proteomes" id="UP000011081"/>
    </source>
</evidence>
<dbReference type="FunFam" id="2.40.40.20:FF:000019">
    <property type="entry name" value="DNA-directed RNA polymerase II subunit RPB1"/>
    <property type="match status" value="1"/>
</dbReference>
<evidence type="ECO:0000256" key="7">
    <source>
        <dbReference type="RuleBase" id="RU004279"/>
    </source>
</evidence>
<dbReference type="GeneID" id="19879170"/>
<proteinExistence type="inferred from homology"/>
<evidence type="ECO:0000256" key="3">
    <source>
        <dbReference type="ARBA" id="ARBA00022679"/>
    </source>
</evidence>
<dbReference type="OrthoDB" id="270392at2759"/>
<dbReference type="SMART" id="SM00663">
    <property type="entry name" value="RPOLA_N"/>
    <property type="match status" value="1"/>
</dbReference>
<dbReference type="HOGENOM" id="CLU_000487_3_0_1"/>
<evidence type="ECO:0000256" key="1">
    <source>
        <dbReference type="ARBA" id="ARBA00006460"/>
    </source>
</evidence>
<keyword evidence="2 7" id="KW-0240">DNA-directed RNA polymerase</keyword>
<dbReference type="OMA" id="NMNSIHN"/>
<dbReference type="Proteomes" id="UP000011081">
    <property type="component" value="Unassembled WGS sequence"/>
</dbReference>
<dbReference type="Pfam" id="PF00623">
    <property type="entry name" value="RNA_pol_Rpb1_2"/>
    <property type="match status" value="1"/>
</dbReference>
<dbReference type="STRING" id="948595.L2GU42"/>
<dbReference type="VEuPathDB" id="MicrosporidiaDB:VCUG_01291"/>
<name>L2GU42_VAVCU</name>
<dbReference type="InterPro" id="IPR038120">
    <property type="entry name" value="Rpb1_funnel_sf"/>
</dbReference>
<dbReference type="SUPFAM" id="SSF64484">
    <property type="entry name" value="beta and beta-prime subunits of DNA dependent RNA-polymerase"/>
    <property type="match status" value="1"/>
</dbReference>
<dbReference type="PANTHER" id="PTHR19376:SF32">
    <property type="entry name" value="DNA-DIRECTED RNA POLYMERASE III SUBUNIT RPC1"/>
    <property type="match status" value="1"/>
</dbReference>
<keyword evidence="5 7" id="KW-0804">Transcription</keyword>
<dbReference type="InterPro" id="IPR042102">
    <property type="entry name" value="RNA_pol_Rpb1_3_sf"/>
</dbReference>
<comment type="function">
    <text evidence="7">DNA-dependent RNA polymerase catalyzes the transcription of DNA into RNA using the four ribonucleoside triphosphates as substrates.</text>
</comment>
<dbReference type="GO" id="GO:0003899">
    <property type="term" value="F:DNA-directed RNA polymerase activity"/>
    <property type="evidence" value="ECO:0007669"/>
    <property type="project" value="UniProtKB-EC"/>
</dbReference>
<dbReference type="InParanoid" id="L2GU42"/>
<keyword evidence="4 7" id="KW-0548">Nucleotidyltransferase</keyword>
<dbReference type="GO" id="GO:0006351">
    <property type="term" value="P:DNA-templated transcription"/>
    <property type="evidence" value="ECO:0007669"/>
    <property type="project" value="InterPro"/>
</dbReference>
<dbReference type="EC" id="2.7.7.6" evidence="7"/>
<dbReference type="InterPro" id="IPR006592">
    <property type="entry name" value="RNA_pol_N"/>
</dbReference>
<dbReference type="Gene3D" id="4.10.860.120">
    <property type="entry name" value="RNA polymerase II, clamp domain"/>
    <property type="match status" value="1"/>
</dbReference>
<feature type="domain" description="RNA polymerase N-terminal" evidence="9">
    <location>
        <begin position="231"/>
        <end position="514"/>
    </location>
</feature>
<dbReference type="InterPro" id="IPR007083">
    <property type="entry name" value="RNA_pol_Rpb1_4"/>
</dbReference>
<dbReference type="GO" id="GO:0000428">
    <property type="term" value="C:DNA-directed RNA polymerase complex"/>
    <property type="evidence" value="ECO:0007669"/>
    <property type="project" value="UniProtKB-KW"/>
</dbReference>
<dbReference type="Pfam" id="PF04997">
    <property type="entry name" value="RNA_pol_Rpb1_1"/>
    <property type="match status" value="2"/>
</dbReference>
<dbReference type="Pfam" id="PF05000">
    <property type="entry name" value="RNA_pol_Rpb1_4"/>
    <property type="match status" value="1"/>
</dbReference>
<evidence type="ECO:0000256" key="2">
    <source>
        <dbReference type="ARBA" id="ARBA00022478"/>
    </source>
</evidence>